<dbReference type="SUPFAM" id="SSF48179">
    <property type="entry name" value="6-phosphogluconate dehydrogenase C-terminal domain-like"/>
    <property type="match status" value="1"/>
</dbReference>
<proteinExistence type="predicted"/>
<dbReference type="STRING" id="1121959.SAMN02746009_03363"/>
<keyword evidence="1" id="KW-0560">Oxidoreductase</keyword>
<reference evidence="6" key="1">
    <citation type="submission" date="2016-11" db="EMBL/GenBank/DDBJ databases">
        <authorList>
            <person name="Varghese N."/>
            <person name="Submissions S."/>
        </authorList>
    </citation>
    <scope>NUCLEOTIDE SEQUENCE [LARGE SCALE GENOMIC DNA]</scope>
    <source>
        <strain evidence="6">DSM 18569</strain>
    </source>
</reference>
<dbReference type="GO" id="GO:0008926">
    <property type="term" value="F:mannitol-1-phosphate 5-dehydrogenase activity"/>
    <property type="evidence" value="ECO:0007669"/>
    <property type="project" value="TreeGrafter"/>
</dbReference>
<organism evidence="5 6">
    <name type="scientific">Hymenobacter psychrotolerans DSM 18569</name>
    <dbReference type="NCBI Taxonomy" id="1121959"/>
    <lineage>
        <taxon>Bacteria</taxon>
        <taxon>Pseudomonadati</taxon>
        <taxon>Bacteroidota</taxon>
        <taxon>Cytophagia</taxon>
        <taxon>Cytophagales</taxon>
        <taxon>Hymenobacteraceae</taxon>
        <taxon>Hymenobacter</taxon>
    </lineage>
</organism>
<sequence length="524" mass="58323">MEHNRQPRAGQHKVRLVMSHLSQQLIAQAAATTAVALPQPAHFQLPEKVLQFGTGVLLRGLPDYLIDKANRQGIFNGRIVVVKSTDGGDIDAFRRQDGLYTLGIRGIEDGREVEENVVCSAISRVLSAKSQWAEIVACAANPELQVVISNTTEVGIQLTTDDIQQSPPQSFPGKLLAFLLARYQAFGGDKDKGLVIVPTELIADNGTKLEGILLELAHRNGLDAEFIDWLETANQVCNSLVDRIVPGRPDEATQQALATQLGYHDNLLTISEVYTLWAIEGDERVKRILSFEQADAGVIVQPDINLFRELKLRLLNGTHTLSCALAFLAGFPTVREAMEDEQMAGFIRNLMLTDLLTGIPYAVEEKVGQRFGRQVLDRFRNPAIEHRWLSISMNYTMKMQMRNVATLLHFYQQQQAVPHYMALGFAAYLLFMRGTHEQAGNWYGEAHGQHYLIQDEKAAYFADLWARLEPATLVRTVLHNQNIWGHDLAALPGFADSVSHYLSQMLQHGVRATLATALDKALAV</sequence>
<keyword evidence="6" id="KW-1185">Reference proteome</keyword>
<gene>
    <name evidence="5" type="ORF">SAMN02746009_03363</name>
</gene>
<dbReference type="Gene3D" id="3.40.50.720">
    <property type="entry name" value="NAD(P)-binding Rossmann-like Domain"/>
    <property type="match status" value="1"/>
</dbReference>
<dbReference type="GO" id="GO:0019592">
    <property type="term" value="P:mannitol catabolic process"/>
    <property type="evidence" value="ECO:0007669"/>
    <property type="project" value="TreeGrafter"/>
</dbReference>
<evidence type="ECO:0000256" key="1">
    <source>
        <dbReference type="ARBA" id="ARBA00023002"/>
    </source>
</evidence>
<dbReference type="GO" id="GO:0005829">
    <property type="term" value="C:cytosol"/>
    <property type="evidence" value="ECO:0007669"/>
    <property type="project" value="TreeGrafter"/>
</dbReference>
<name>A0A1M7DFE8_9BACT</name>
<evidence type="ECO:0000259" key="3">
    <source>
        <dbReference type="Pfam" id="PF01232"/>
    </source>
</evidence>
<evidence type="ECO:0000313" key="5">
    <source>
        <dbReference type="EMBL" id="SHL78103.1"/>
    </source>
</evidence>
<dbReference type="InterPro" id="IPR036291">
    <property type="entry name" value="NAD(P)-bd_dom_sf"/>
</dbReference>
<evidence type="ECO:0000259" key="4">
    <source>
        <dbReference type="Pfam" id="PF08125"/>
    </source>
</evidence>
<dbReference type="Pfam" id="PF01232">
    <property type="entry name" value="Mannitol_dh"/>
    <property type="match status" value="1"/>
</dbReference>
<dbReference type="PANTHER" id="PTHR30524">
    <property type="entry name" value="MANNITOL-1-PHOSPHATE 5-DEHYDROGENASE"/>
    <property type="match status" value="1"/>
</dbReference>
<dbReference type="InterPro" id="IPR013328">
    <property type="entry name" value="6PGD_dom2"/>
</dbReference>
<evidence type="ECO:0000313" key="6">
    <source>
        <dbReference type="Proteomes" id="UP000183947"/>
    </source>
</evidence>
<dbReference type="AlphaFoldDB" id="A0A1M7DFE8"/>
<dbReference type="Gene3D" id="1.10.1040.10">
    <property type="entry name" value="N-(1-d-carboxylethyl)-l-norvaline Dehydrogenase, domain 2"/>
    <property type="match status" value="1"/>
</dbReference>
<dbReference type="SUPFAM" id="SSF51735">
    <property type="entry name" value="NAD(P)-binding Rossmann-fold domains"/>
    <property type="match status" value="1"/>
</dbReference>
<feature type="domain" description="Mannitol dehydrogenase N-terminal" evidence="3">
    <location>
        <begin position="48"/>
        <end position="286"/>
    </location>
</feature>
<dbReference type="Pfam" id="PF08125">
    <property type="entry name" value="Mannitol_dh_C"/>
    <property type="match status" value="1"/>
</dbReference>
<feature type="domain" description="Mannitol dehydrogenase C-terminal" evidence="4">
    <location>
        <begin position="303"/>
        <end position="505"/>
    </location>
</feature>
<dbReference type="InterPro" id="IPR013118">
    <property type="entry name" value="Mannitol_DH_C"/>
</dbReference>
<dbReference type="InterPro" id="IPR008927">
    <property type="entry name" value="6-PGluconate_DH-like_C_sf"/>
</dbReference>
<evidence type="ECO:0000256" key="2">
    <source>
        <dbReference type="ARBA" id="ARBA00023027"/>
    </source>
</evidence>
<dbReference type="NCBIfam" id="NF002969">
    <property type="entry name" value="PRK03643.1"/>
    <property type="match status" value="1"/>
</dbReference>
<dbReference type="EMBL" id="FRAS01000021">
    <property type="protein sequence ID" value="SHL78103.1"/>
    <property type="molecule type" value="Genomic_DNA"/>
</dbReference>
<keyword evidence="2" id="KW-0520">NAD</keyword>
<accession>A0A1M7DFE8</accession>
<dbReference type="InterPro" id="IPR013131">
    <property type="entry name" value="Mannitol_DH_N"/>
</dbReference>
<dbReference type="PANTHER" id="PTHR30524:SF0">
    <property type="entry name" value="ALTRONATE OXIDOREDUCTASE-RELATED"/>
    <property type="match status" value="1"/>
</dbReference>
<protein>
    <submittedName>
        <fullName evidence="5">Tagaturonate reductase</fullName>
    </submittedName>
</protein>
<dbReference type="Proteomes" id="UP000183947">
    <property type="component" value="Unassembled WGS sequence"/>
</dbReference>